<dbReference type="SMART" id="SM00869">
    <property type="entry name" value="Autotransporter"/>
    <property type="match status" value="1"/>
</dbReference>
<dbReference type="PROSITE" id="PS51208">
    <property type="entry name" value="AUTOTRANSPORTER"/>
    <property type="match status" value="1"/>
</dbReference>
<dbReference type="InterPro" id="IPR011050">
    <property type="entry name" value="Pectin_lyase_fold/virulence"/>
</dbReference>
<feature type="domain" description="Autotransporter" evidence="3">
    <location>
        <begin position="755"/>
        <end position="1037"/>
    </location>
</feature>
<evidence type="ECO:0000313" key="7">
    <source>
        <dbReference type="Proteomes" id="UP001296969"/>
    </source>
</evidence>
<dbReference type="InterPro" id="IPR005546">
    <property type="entry name" value="Autotransporte_beta"/>
</dbReference>
<dbReference type="Gene3D" id="2.40.128.130">
    <property type="entry name" value="Autotransporter beta-domain"/>
    <property type="match status" value="1"/>
</dbReference>
<dbReference type="PANTHER" id="PTHR12338">
    <property type="entry name" value="AUTOTRANSPORTER"/>
    <property type="match status" value="1"/>
</dbReference>
<keyword evidence="7" id="KW-1185">Reference proteome</keyword>
<evidence type="ECO:0000256" key="2">
    <source>
        <dbReference type="SAM" id="SignalP"/>
    </source>
</evidence>
<dbReference type="InterPro" id="IPR050909">
    <property type="entry name" value="Bact_Autotransporter_VF"/>
</dbReference>
<evidence type="ECO:0000313" key="4">
    <source>
        <dbReference type="EMBL" id="MBK5071777.1"/>
    </source>
</evidence>
<keyword evidence="2" id="KW-0732">Signal</keyword>
<dbReference type="EMBL" id="JADRCP010000001">
    <property type="protein sequence ID" value="MBK5175086.1"/>
    <property type="molecule type" value="Genomic_DNA"/>
</dbReference>
<feature type="signal peptide" evidence="2">
    <location>
        <begin position="1"/>
        <end position="31"/>
    </location>
</feature>
<name>A0A9D7FVY2_9GAMM</name>
<evidence type="ECO:0000313" key="6">
    <source>
        <dbReference type="Proteomes" id="UP000807542"/>
    </source>
</evidence>
<feature type="compositionally biased region" description="Pro residues" evidence="1">
    <location>
        <begin position="688"/>
        <end position="703"/>
    </location>
</feature>
<gene>
    <name evidence="5" type="ORF">I2492_01940</name>
    <name evidence="4" type="ORF">I2493_01940</name>
</gene>
<dbReference type="SUPFAM" id="SSF51126">
    <property type="entry name" value="Pectin lyase-like"/>
    <property type="match status" value="1"/>
</dbReference>
<comment type="caution">
    <text evidence="5">The sequence shown here is derived from an EMBL/GenBank/DDBJ whole genome shotgun (WGS) entry which is preliminary data.</text>
</comment>
<dbReference type="EMBL" id="JADRCQ010000001">
    <property type="protein sequence ID" value="MBK5071777.1"/>
    <property type="molecule type" value="Genomic_DNA"/>
</dbReference>
<dbReference type="NCBIfam" id="TIGR01414">
    <property type="entry name" value="autotrans_barl"/>
    <property type="match status" value="1"/>
</dbReference>
<accession>A0A9D7FVY2</accession>
<dbReference type="InterPro" id="IPR043990">
    <property type="entry name" value="AC_1"/>
</dbReference>
<feature type="chain" id="PRO_5038454578" evidence="2">
    <location>
        <begin position="32"/>
        <end position="1037"/>
    </location>
</feature>
<dbReference type="CDD" id="cd01344">
    <property type="entry name" value="PL2_Passenger_AT"/>
    <property type="match status" value="1"/>
</dbReference>
<dbReference type="Proteomes" id="UP001296969">
    <property type="component" value="Unassembled WGS sequence"/>
</dbReference>
<organism evidence="5 6">
    <name type="scientific">Limnobaculum xujianqingii</name>
    <dbReference type="NCBI Taxonomy" id="2738837"/>
    <lineage>
        <taxon>Bacteria</taxon>
        <taxon>Pseudomonadati</taxon>
        <taxon>Pseudomonadota</taxon>
        <taxon>Gammaproteobacteria</taxon>
        <taxon>Enterobacterales</taxon>
        <taxon>Budviciaceae</taxon>
        <taxon>Limnobaculum</taxon>
    </lineage>
</organism>
<reference evidence="5 7" key="1">
    <citation type="submission" date="2020-11" db="EMBL/GenBank/DDBJ databases">
        <title>Insectihabitans protaetiae gen. nov. sp. nov. and Insectihabitans allomyrinae sp. nov., isolated from larvae of Protaetia brevitarsis seulensis and Allomyrina dichotoma, respectively.</title>
        <authorList>
            <person name="Lee S.D."/>
            <person name="Byeon Y.-S."/>
            <person name="Kim S.-M."/>
            <person name="Yang H.L."/>
            <person name="Kim I.S."/>
        </authorList>
    </citation>
    <scope>NUCLEOTIDE SEQUENCE</scope>
    <source>
        <strain evidence="5">CWB-B4</strain>
        <strain evidence="4 7">CWB-B43</strain>
    </source>
</reference>
<evidence type="ECO:0000256" key="1">
    <source>
        <dbReference type="SAM" id="MobiDB-lite"/>
    </source>
</evidence>
<evidence type="ECO:0000313" key="5">
    <source>
        <dbReference type="EMBL" id="MBK5175086.1"/>
    </source>
</evidence>
<dbReference type="Proteomes" id="UP000807542">
    <property type="component" value="Unassembled WGS sequence"/>
</dbReference>
<dbReference type="SUPFAM" id="SSF103515">
    <property type="entry name" value="Autotransporter"/>
    <property type="match status" value="1"/>
</dbReference>
<dbReference type="PANTHER" id="PTHR12338:SF5">
    <property type="entry name" value="ANTIGEN 43-RELATED"/>
    <property type="match status" value="1"/>
</dbReference>
<sequence length="1037" mass="111806">MENYNIMRKQWKKVMPVVLSGSFLYSPMTQAAELTDQFYTSSISSITSGNHTVNNGDVTLDASGYTGAFAYQRAIINTMNGAVNIGIGQSNTLTIKGFNNNSSQQNSTLYAYKRAPTLSGTMTFTGGNIVVSNEVTNSYANIYGLFADNEGQFSFKSDGDNKVNLTVLMPQAGLVDTHRHGIALYNSGLDFDGGNFIVKVDGDPGANSIDRRIGIAVSAGSNVDVKADNVLIEANEVALFFPATIGDYPNHPTAYDVVNTAKFDAETIIFRGSQGIMAGLSSNTFRTRNVVEFTGNTLIEAIVRGDENNIFGEIGGGRAIDVMATDITFNSNDTVRIIGENLTPLGIRPGYEHDYLGWIDGYWLRTVSLTDGSTLTSNADLSLSSNGGYYNTGLYVWKSQAQFNGKTDITLKNGVDTARAVYVYDGGTGTSKAEFNDDLSISLVDTEASYIAGIEVAAGGKVDVKKGLLLNDNSDIYWSLYSRGADSQIGVNTTATGTVQVKGDIGAINDGAIDMTLNNQNSYLTAASYTSTSGSTSRGIVNLDISNQAVWNMTDNSSVTSLSLTSQGRVNILSPDNNGSFKTLMVHGDYTGGGSLTINTALGGDDSETDKMMVEGNTSGITDLYVNNYNGIGGQTTNGIEVINVAGESDGIFQLASGHRVVAGAYEYNVTKSGNNWYLVNTIPPVVIPPEPEPEPGPTPEPTPEPEPEDNGGGIKVIRPEAGAYIANLAAANSMFTTRLHDRLGETQYTDFLTGESKVTSLWLRQEGGHNRSKTQSSQSKTQTNRYVVQMGGDIAQWSSDGLDRLHMGLMAGYGYASGNTDAKYTAYRAKSRVDGYALGLYGTWYANQVDKSGLYVDSWVQYAWFDNSVKGDGLAEEKYDSKGWLASVETGYSFKLGENERTSYWLQPKAQLTWMGVHADKHYETNGTKVTGNGDNLSTRLGLRAYAQGHNAVDDNTGRVFQPFVEANWLYNSKNFGVTMNETSDYQAGTRNIGELKVGVEGHLNKNLNLWGNVAQQIGDKGYSDTQAMIGVKYSF</sequence>
<dbReference type="AlphaFoldDB" id="A0A9D7FVY2"/>
<dbReference type="Pfam" id="PF18883">
    <property type="entry name" value="AC_1"/>
    <property type="match status" value="1"/>
</dbReference>
<feature type="region of interest" description="Disordered" evidence="1">
    <location>
        <begin position="688"/>
        <end position="716"/>
    </location>
</feature>
<dbReference type="InterPro" id="IPR036709">
    <property type="entry name" value="Autotransporte_beta_dom_sf"/>
</dbReference>
<dbReference type="Pfam" id="PF03797">
    <property type="entry name" value="Autotransporter"/>
    <property type="match status" value="1"/>
</dbReference>
<dbReference type="InterPro" id="IPR012332">
    <property type="entry name" value="Autotransporter_pectin_lyase_C"/>
</dbReference>
<protein>
    <submittedName>
        <fullName evidence="5">Autotransporter outer membrane beta-barrel domain-containing protein</fullName>
    </submittedName>
</protein>
<dbReference type="InterPro" id="IPR006315">
    <property type="entry name" value="OM_autotransptr_brl_dom"/>
</dbReference>
<dbReference type="Gene3D" id="2.160.20.20">
    <property type="match status" value="1"/>
</dbReference>
<evidence type="ECO:0000259" key="3">
    <source>
        <dbReference type="PROSITE" id="PS51208"/>
    </source>
</evidence>
<dbReference type="GO" id="GO:0019867">
    <property type="term" value="C:outer membrane"/>
    <property type="evidence" value="ECO:0007669"/>
    <property type="project" value="InterPro"/>
</dbReference>
<proteinExistence type="predicted"/>